<gene>
    <name evidence="2" type="ORF">CJD38_06575</name>
</gene>
<dbReference type="EMBL" id="QANS01000002">
    <property type="protein sequence ID" value="PTU32311.1"/>
    <property type="molecule type" value="Genomic_DNA"/>
</dbReference>
<dbReference type="GO" id="GO:0016020">
    <property type="term" value="C:membrane"/>
    <property type="evidence" value="ECO:0007669"/>
    <property type="project" value="TreeGrafter"/>
</dbReference>
<keyword evidence="1" id="KW-0812">Transmembrane</keyword>
<organism evidence="2 3">
    <name type="scientific">Stenotrophobium rhamnosiphilum</name>
    <dbReference type="NCBI Taxonomy" id="2029166"/>
    <lineage>
        <taxon>Bacteria</taxon>
        <taxon>Pseudomonadati</taxon>
        <taxon>Pseudomonadota</taxon>
        <taxon>Gammaproteobacteria</taxon>
        <taxon>Nevskiales</taxon>
        <taxon>Nevskiaceae</taxon>
        <taxon>Stenotrophobium</taxon>
    </lineage>
</organism>
<evidence type="ECO:0000313" key="2">
    <source>
        <dbReference type="EMBL" id="PTU32311.1"/>
    </source>
</evidence>
<dbReference type="AlphaFoldDB" id="A0A2T5MIA7"/>
<dbReference type="PROSITE" id="PS50244">
    <property type="entry name" value="S5A_REDUCTASE"/>
    <property type="match status" value="1"/>
</dbReference>
<dbReference type="RefSeq" id="WP_107939505.1">
    <property type="nucleotide sequence ID" value="NZ_QANS01000002.1"/>
</dbReference>
<keyword evidence="1" id="KW-1133">Transmembrane helix</keyword>
<dbReference type="PANTHER" id="PTHR32251">
    <property type="entry name" value="3-OXO-5-ALPHA-STEROID 4-DEHYDROGENASE"/>
    <property type="match status" value="1"/>
</dbReference>
<dbReference type="Proteomes" id="UP000244248">
    <property type="component" value="Unassembled WGS sequence"/>
</dbReference>
<evidence type="ECO:0000313" key="3">
    <source>
        <dbReference type="Proteomes" id="UP000244248"/>
    </source>
</evidence>
<feature type="transmembrane region" description="Helical" evidence="1">
    <location>
        <begin position="107"/>
        <end position="130"/>
    </location>
</feature>
<dbReference type="InterPro" id="IPR010721">
    <property type="entry name" value="UstE-like"/>
</dbReference>
<name>A0A2T5MIA7_9GAMM</name>
<dbReference type="Gene3D" id="1.20.120.1630">
    <property type="match status" value="1"/>
</dbReference>
<keyword evidence="1" id="KW-0472">Membrane</keyword>
<comment type="caution">
    <text evidence="2">The sequence shown here is derived from an EMBL/GenBank/DDBJ whole genome shotgun (WGS) entry which is preliminary data.</text>
</comment>
<feature type="transmembrane region" description="Helical" evidence="1">
    <location>
        <begin position="6"/>
        <end position="24"/>
    </location>
</feature>
<protein>
    <submittedName>
        <fullName evidence="2">Uncharacterized protein</fullName>
    </submittedName>
</protein>
<keyword evidence="3" id="KW-1185">Reference proteome</keyword>
<dbReference type="PANTHER" id="PTHR32251:SF17">
    <property type="entry name" value="STEROID 5-ALPHA REDUCTASE C-TERMINAL DOMAIN-CONTAINING PROTEIN"/>
    <property type="match status" value="1"/>
</dbReference>
<feature type="transmembrane region" description="Helical" evidence="1">
    <location>
        <begin position="36"/>
        <end position="55"/>
    </location>
</feature>
<dbReference type="Pfam" id="PF06966">
    <property type="entry name" value="DUF1295"/>
    <property type="match status" value="1"/>
</dbReference>
<reference evidence="2 3" key="1">
    <citation type="submission" date="2018-04" db="EMBL/GenBank/DDBJ databases">
        <title>Novel species isolated from glacier.</title>
        <authorList>
            <person name="Liu Q."/>
            <person name="Xin Y.-H."/>
        </authorList>
    </citation>
    <scope>NUCLEOTIDE SEQUENCE [LARGE SCALE GENOMIC DNA]</scope>
    <source>
        <strain evidence="2 3">GT1R17</strain>
    </source>
</reference>
<accession>A0A2T5MIA7</accession>
<dbReference type="OrthoDB" id="9779233at2"/>
<feature type="transmembrane region" description="Helical" evidence="1">
    <location>
        <begin position="136"/>
        <end position="157"/>
    </location>
</feature>
<proteinExistence type="predicted"/>
<evidence type="ECO:0000256" key="1">
    <source>
        <dbReference type="SAM" id="Phobius"/>
    </source>
</evidence>
<sequence>MSPLNAFWISVVIVVSAKTVAWLMQLRTRNAGLVDAIWAWTLGGLAVFYATVGSAPESTRTVLGLMGGLWGLRLGTHLWRRNYGKPEDFRYAEFREKWGSRANFNMFWFFQFQNIFTLLLSGSAFIAIAYRPDAPSSLAIVAAGLIWLLSVIGEAIADSQMEAFRNNPANKGRVCREGLWRWSRHPNYFFECLHWVAYLPLALSAPWGWTSLVAPLVMAFLLTKLSGMPILEEEMAKRKPGYADYIRTTSALIPWPPKD</sequence>